<dbReference type="InterPro" id="IPR055349">
    <property type="entry name" value="GH2_GIPC"/>
</dbReference>
<gene>
    <name evidence="3" type="primary">GIPC2</name>
</gene>
<dbReference type="CDD" id="cd21180">
    <property type="entry name" value="GH2_GIPC"/>
    <property type="match status" value="1"/>
</dbReference>
<evidence type="ECO:0000259" key="2">
    <source>
        <dbReference type="PROSITE" id="PS50106"/>
    </source>
</evidence>
<dbReference type="Pfam" id="PF25082">
    <property type="entry name" value="GIPC1_GH2"/>
    <property type="match status" value="1"/>
</dbReference>
<dbReference type="CDD" id="cd23078">
    <property type="entry name" value="PDZ_GIPC2"/>
    <property type="match status" value="1"/>
</dbReference>
<dbReference type="Pfam" id="PF25083">
    <property type="entry name" value="GIPC1_GH1"/>
    <property type="match status" value="1"/>
</dbReference>
<feature type="domain" description="PDZ" evidence="2">
    <location>
        <begin position="101"/>
        <end position="181"/>
    </location>
</feature>
<dbReference type="FunFam" id="2.30.42.10:FF:000097">
    <property type="entry name" value="PDZ domain-containing protein GIPC1 isoform 1"/>
    <property type="match status" value="1"/>
</dbReference>
<name>A0A452TI09_URSMA</name>
<dbReference type="SUPFAM" id="SSF50156">
    <property type="entry name" value="PDZ domain-like"/>
    <property type="match status" value="1"/>
</dbReference>
<dbReference type="Ensembl" id="ENSUMAT00000009332.1">
    <property type="protein sequence ID" value="ENSUMAP00000007781.1"/>
    <property type="gene ID" value="ENSUMAG00000005998.1"/>
</dbReference>
<comment type="similarity">
    <text evidence="1">Belongs to the GIPC family.</text>
</comment>
<dbReference type="OMA" id="VGWRHYE"/>
<dbReference type="PROSITE" id="PS50106">
    <property type="entry name" value="PDZ"/>
    <property type="match status" value="1"/>
</dbReference>
<dbReference type="AlphaFoldDB" id="A0A452TI09"/>
<dbReference type="InterPro" id="IPR001478">
    <property type="entry name" value="PDZ"/>
</dbReference>
<protein>
    <submittedName>
        <fullName evidence="3">GIPC PDZ domain containing family member 2</fullName>
    </submittedName>
</protein>
<evidence type="ECO:0000313" key="3">
    <source>
        <dbReference type="Ensembl" id="ENSUMAP00000007781"/>
    </source>
</evidence>
<sequence length="292" mass="32418">MIHYLRITSSAPSCPNPPPPSPLKPSVCFPESIVSHSSFPLLFTLFFPLNRMYLIDLSQGLNLKILYCTLNTPKVDMGRLLGSYVGLEDFIFAHVKGIQKEVNVYKSEDSLGLTITDNGTGYAFIKRIKDGSLIDSVKTICVGDHIESVNGESIIGWRHYDVAKKLKELKKDESFTLKLVEPKKGFGKLGVRVYVCEVFPSMACLSIRVVSTEMSCHPSETKTKAIGKIDDLLELYMGIQDIDLATTMFEAGKDKGNPDEFAVALDETLGDFAFPDEFVFDVWGVIGDAKRK</sequence>
<dbReference type="Gene3D" id="2.30.42.10">
    <property type="match status" value="1"/>
</dbReference>
<dbReference type="GO" id="GO:0042802">
    <property type="term" value="F:identical protein binding"/>
    <property type="evidence" value="ECO:0007669"/>
    <property type="project" value="Ensembl"/>
</dbReference>
<organism evidence="3">
    <name type="scientific">Ursus maritimus</name>
    <name type="common">Polar bear</name>
    <name type="synonym">Thalarctos maritimus</name>
    <dbReference type="NCBI Taxonomy" id="29073"/>
    <lineage>
        <taxon>Eukaryota</taxon>
        <taxon>Metazoa</taxon>
        <taxon>Chordata</taxon>
        <taxon>Craniata</taxon>
        <taxon>Vertebrata</taxon>
        <taxon>Euteleostomi</taxon>
        <taxon>Mammalia</taxon>
        <taxon>Eutheria</taxon>
        <taxon>Laurasiatheria</taxon>
        <taxon>Carnivora</taxon>
        <taxon>Caniformia</taxon>
        <taxon>Ursidae</taxon>
        <taxon>Ursus</taxon>
    </lineage>
</organism>
<dbReference type="SMART" id="SM00228">
    <property type="entry name" value="PDZ"/>
    <property type="match status" value="1"/>
</dbReference>
<dbReference type="InterPro" id="IPR017379">
    <property type="entry name" value="GIPC1/2/3"/>
</dbReference>
<dbReference type="Pfam" id="PF00595">
    <property type="entry name" value="PDZ"/>
    <property type="match status" value="1"/>
</dbReference>
<dbReference type="InterPro" id="IPR056814">
    <property type="entry name" value="GIPC1-3_GH1"/>
</dbReference>
<accession>A0A452TI09</accession>
<dbReference type="GeneTree" id="ENSGT00390000003420"/>
<dbReference type="PANTHER" id="PTHR12259:SF3">
    <property type="entry name" value="PDZ DOMAIN-CONTAINING PROTEIN GIPC2"/>
    <property type="match status" value="1"/>
</dbReference>
<evidence type="ECO:0000256" key="1">
    <source>
        <dbReference type="ARBA" id="ARBA00009011"/>
    </source>
</evidence>
<dbReference type="PANTHER" id="PTHR12259">
    <property type="entry name" value="RGS-GAIP INTERACTING PROTEIN GIPC"/>
    <property type="match status" value="1"/>
</dbReference>
<reference evidence="3" key="1">
    <citation type="submission" date="2019-03" db="UniProtKB">
        <authorList>
            <consortium name="Ensembl"/>
        </authorList>
    </citation>
    <scope>IDENTIFICATION</scope>
</reference>
<dbReference type="InterPro" id="IPR036034">
    <property type="entry name" value="PDZ_sf"/>
</dbReference>
<proteinExistence type="inferred from homology"/>